<dbReference type="Proteomes" id="UP000037179">
    <property type="component" value="Unassembled WGS sequence"/>
</dbReference>
<keyword evidence="3" id="KW-1185">Reference proteome</keyword>
<dbReference type="AlphaFoldDB" id="A0ABC9YPD2"/>
<reference evidence="2 3" key="2">
    <citation type="journal article" date="2016" name="Genome Announc.">
        <title>Draft Genome Sequence of Erythromycin- and Oxytetracycline-Sensitive Nocardia seriolae Strain U-1 (NBRC 110359).</title>
        <authorList>
            <person name="Imajoh M."/>
            <person name="Sukeda M."/>
            <person name="Shimizu M."/>
            <person name="Yamane J."/>
            <person name="Ohnishi K."/>
            <person name="Oshima S."/>
        </authorList>
    </citation>
    <scope>NUCLEOTIDE SEQUENCE [LARGE SCALE GENOMIC DNA]</scope>
    <source>
        <strain evidence="2 3">U-1</strain>
    </source>
</reference>
<feature type="compositionally biased region" description="Basic and acidic residues" evidence="1">
    <location>
        <begin position="22"/>
        <end position="36"/>
    </location>
</feature>
<evidence type="ECO:0000313" key="2">
    <source>
        <dbReference type="EMBL" id="GAP27269.1"/>
    </source>
</evidence>
<evidence type="ECO:0000256" key="1">
    <source>
        <dbReference type="SAM" id="MobiDB-lite"/>
    </source>
</evidence>
<proteinExistence type="predicted"/>
<protein>
    <submittedName>
        <fullName evidence="2">Uncharacterized protein</fullName>
    </submittedName>
</protein>
<dbReference type="EMBL" id="BBYQ01000016">
    <property type="protein sequence ID" value="GAP27269.1"/>
    <property type="molecule type" value="Genomic_DNA"/>
</dbReference>
<feature type="region of interest" description="Disordered" evidence="1">
    <location>
        <begin position="1"/>
        <end position="88"/>
    </location>
</feature>
<reference evidence="3" key="1">
    <citation type="submission" date="2015-07" db="EMBL/GenBank/DDBJ databases">
        <title>Nocardia seriolae U-1 whole genome shotgun sequence.</title>
        <authorList>
            <person name="Imajoh M."/>
            <person name="Fukumoto Y."/>
            <person name="Sukeda M."/>
            <person name="Yamane J."/>
            <person name="Yamasaki K."/>
            <person name="Shimizu M."/>
            <person name="Ohnishi K."/>
            <person name="Oshima S."/>
        </authorList>
    </citation>
    <scope>NUCLEOTIDE SEQUENCE [LARGE SCALE GENOMIC DNA]</scope>
    <source>
        <strain evidence="3">U-1</strain>
    </source>
</reference>
<comment type="caution">
    <text evidence="2">The sequence shown here is derived from an EMBL/GenBank/DDBJ whole genome shotgun (WGS) entry which is preliminary data.</text>
</comment>
<gene>
    <name evidence="2" type="ORF">NSK11_contig00016-0028</name>
</gene>
<organism evidence="2 3">
    <name type="scientific">Nocardia seriolae</name>
    <dbReference type="NCBI Taxonomy" id="37332"/>
    <lineage>
        <taxon>Bacteria</taxon>
        <taxon>Bacillati</taxon>
        <taxon>Actinomycetota</taxon>
        <taxon>Actinomycetes</taxon>
        <taxon>Mycobacteriales</taxon>
        <taxon>Nocardiaceae</taxon>
        <taxon>Nocardia</taxon>
    </lineage>
</organism>
<name>A0ABC9YPD2_9NOCA</name>
<accession>A0ABC9YPD2</accession>
<evidence type="ECO:0000313" key="3">
    <source>
        <dbReference type="Proteomes" id="UP000037179"/>
    </source>
</evidence>
<sequence length="116" mass="12906">MKDTPERVGRHRPPRSGAECLLDIRHARSRGWEKSRAHPAARISDTAGEHQSRGFARPLRNPTPSPRRRPREGASAAPAPRPKPTGIRVKGTSAFWFAARLVLDRVERGSEAEEAE</sequence>